<dbReference type="Gene3D" id="1.10.640.10">
    <property type="entry name" value="Haem peroxidase domain superfamily, animal type"/>
    <property type="match status" value="1"/>
</dbReference>
<keyword evidence="3 7" id="KW-0560">Oxidoreductase</keyword>
<dbReference type="PANTHER" id="PTHR11475">
    <property type="entry name" value="OXIDASE/PEROXIDASE"/>
    <property type="match status" value="1"/>
</dbReference>
<dbReference type="PANTHER" id="PTHR11475:SF143">
    <property type="entry name" value="PUTATIVE-RELATED"/>
    <property type="match status" value="1"/>
</dbReference>
<dbReference type="EMBL" id="BPLR01008788">
    <property type="protein sequence ID" value="GIY27207.1"/>
    <property type="molecule type" value="Genomic_DNA"/>
</dbReference>
<keyword evidence="8" id="KW-1185">Reference proteome</keyword>
<evidence type="ECO:0000256" key="5">
    <source>
        <dbReference type="PIRSR" id="PIRSR619791-2"/>
    </source>
</evidence>
<feature type="signal peptide" evidence="6">
    <location>
        <begin position="1"/>
        <end position="21"/>
    </location>
</feature>
<keyword evidence="3 7" id="KW-0575">Peroxidase</keyword>
<dbReference type="AlphaFoldDB" id="A0AAV4S463"/>
<name>A0AAV4S463_CAEEX</name>
<dbReference type="InterPro" id="IPR037120">
    <property type="entry name" value="Haem_peroxidase_sf_animal"/>
</dbReference>
<dbReference type="PRINTS" id="PR00457">
    <property type="entry name" value="ANPEROXIDASE"/>
</dbReference>
<comment type="caution">
    <text evidence="7">The sequence shown here is derived from an EMBL/GenBank/DDBJ whole genome shotgun (WGS) entry which is preliminary data.</text>
</comment>
<evidence type="ECO:0000256" key="3">
    <source>
        <dbReference type="ARBA" id="ARBA00022559"/>
    </source>
</evidence>
<proteinExistence type="predicted"/>
<sequence>MLLRLGFSLIQLCCLLICISAQSFNPLPLNQRPRETNNVVLPRSFTPRSVREAFSRAQEIISSRRSTITARRRPVDPRRNVPATRHQMFLASRSRSRRLDQVQERFEEATRVLLNELNLTPEQITAGVAETDLATILEGNEVQSCQNQFNFTCQRNSRYRTFDGTCNNLRHPSWGMASSCFERLVDPDYADGTAEKRVARSGNPLPSPRRVSLEVHAHLDNPTDYVTHMFMAWGQFLDHDISLSPLSRVNNELIECCPTSDDDPSICDPILIDRDDPFFAAFGIDCLSNVRSTMCATCSLGPRQQTNQLTSYIDASHIYGPSRNESLALRSNDGTGTLRSSIFPEAGELPPGSSIPNEDQCSFQDPNLDCFETGDQRANQHPALTSLHVLMLREHNRIARSLREINGNWDDERLYQETRRIIGAIMQMITYNEFMPLVIGPERMEWFDLTVRRSGFTQYDDTVPATLVNEFSTAAYRFGHSLINSFFPEISRGSNSGSRLRDMFQYPFGLYRGQLDGLMTGLTQSPCQKFDRYMVRDVTNHLYQMRGNESGLDLASLNVNRGRDHGIPGYTTLVEFCGGPQITSWSQLDRLFQRGVRPLFERLYEDVRDIDLFSGGLAERPNQGAVIGPTFTCIMGIQMYHLKYGDRFYFEHGGQAGSFSAAQLREIKKVTLGKLMCQNTGIEDIQPNVMLYPSNRNSVRRCDELPEMDLNAWRQSLTDNFEQVFKIIRNLKKSTFFLWI</sequence>
<dbReference type="GO" id="GO:0046872">
    <property type="term" value="F:metal ion binding"/>
    <property type="evidence" value="ECO:0007669"/>
    <property type="project" value="UniProtKB-KW"/>
</dbReference>
<evidence type="ECO:0000313" key="8">
    <source>
        <dbReference type="Proteomes" id="UP001054945"/>
    </source>
</evidence>
<evidence type="ECO:0000256" key="6">
    <source>
        <dbReference type="SAM" id="SignalP"/>
    </source>
</evidence>
<gene>
    <name evidence="7" type="primary">pxt</name>
    <name evidence="7" type="ORF">CEXT_174091</name>
</gene>
<keyword evidence="5" id="KW-0408">Iron</keyword>
<dbReference type="CDD" id="cd09823">
    <property type="entry name" value="peroxinectin_like"/>
    <property type="match status" value="1"/>
</dbReference>
<dbReference type="FunFam" id="1.10.640.10:FF:000003">
    <property type="entry name" value="chorion peroxidase"/>
    <property type="match status" value="1"/>
</dbReference>
<evidence type="ECO:0000256" key="1">
    <source>
        <dbReference type="ARBA" id="ARBA00004613"/>
    </source>
</evidence>
<dbReference type="SUPFAM" id="SSF48113">
    <property type="entry name" value="Heme-dependent peroxidases"/>
    <property type="match status" value="1"/>
</dbReference>
<evidence type="ECO:0000313" key="7">
    <source>
        <dbReference type="EMBL" id="GIY27207.1"/>
    </source>
</evidence>
<organism evidence="7 8">
    <name type="scientific">Caerostris extrusa</name>
    <name type="common">Bark spider</name>
    <name type="synonym">Caerostris bankana</name>
    <dbReference type="NCBI Taxonomy" id="172846"/>
    <lineage>
        <taxon>Eukaryota</taxon>
        <taxon>Metazoa</taxon>
        <taxon>Ecdysozoa</taxon>
        <taxon>Arthropoda</taxon>
        <taxon>Chelicerata</taxon>
        <taxon>Arachnida</taxon>
        <taxon>Araneae</taxon>
        <taxon>Araneomorphae</taxon>
        <taxon>Entelegynae</taxon>
        <taxon>Araneoidea</taxon>
        <taxon>Araneidae</taxon>
        <taxon>Caerostris</taxon>
    </lineage>
</organism>
<keyword evidence="5" id="KW-0479">Metal-binding</keyword>
<feature type="chain" id="PRO_5043618644" evidence="6">
    <location>
        <begin position="22"/>
        <end position="740"/>
    </location>
</feature>
<accession>A0AAV4S463</accession>
<keyword evidence="2" id="KW-0964">Secreted</keyword>
<dbReference type="InterPro" id="IPR019791">
    <property type="entry name" value="Haem_peroxidase_animal"/>
</dbReference>
<dbReference type="PROSITE" id="PS50292">
    <property type="entry name" value="PEROXIDASE_3"/>
    <property type="match status" value="1"/>
</dbReference>
<dbReference type="GO" id="GO:0020037">
    <property type="term" value="F:heme binding"/>
    <property type="evidence" value="ECO:0007669"/>
    <property type="project" value="InterPro"/>
</dbReference>
<keyword evidence="4 6" id="KW-0732">Signal</keyword>
<dbReference type="GO" id="GO:0006979">
    <property type="term" value="P:response to oxidative stress"/>
    <property type="evidence" value="ECO:0007669"/>
    <property type="project" value="InterPro"/>
</dbReference>
<keyword evidence="5" id="KW-0349">Heme</keyword>
<dbReference type="GO" id="GO:0004601">
    <property type="term" value="F:peroxidase activity"/>
    <property type="evidence" value="ECO:0007669"/>
    <property type="project" value="UniProtKB-KW"/>
</dbReference>
<protein>
    <submittedName>
        <fullName evidence="7">Chorion peroxidase</fullName>
    </submittedName>
</protein>
<dbReference type="GO" id="GO:0005576">
    <property type="term" value="C:extracellular region"/>
    <property type="evidence" value="ECO:0007669"/>
    <property type="project" value="UniProtKB-SubCell"/>
</dbReference>
<feature type="binding site" description="axial binding residue" evidence="5">
    <location>
        <position position="480"/>
    </location>
    <ligand>
        <name>heme b</name>
        <dbReference type="ChEBI" id="CHEBI:60344"/>
    </ligand>
    <ligandPart>
        <name>Fe</name>
        <dbReference type="ChEBI" id="CHEBI:18248"/>
    </ligandPart>
</feature>
<evidence type="ECO:0000256" key="2">
    <source>
        <dbReference type="ARBA" id="ARBA00022525"/>
    </source>
</evidence>
<reference evidence="7 8" key="1">
    <citation type="submission" date="2021-06" db="EMBL/GenBank/DDBJ databases">
        <title>Caerostris extrusa draft genome.</title>
        <authorList>
            <person name="Kono N."/>
            <person name="Arakawa K."/>
        </authorList>
    </citation>
    <scope>NUCLEOTIDE SEQUENCE [LARGE SCALE GENOMIC DNA]</scope>
</reference>
<dbReference type="InterPro" id="IPR010255">
    <property type="entry name" value="Haem_peroxidase_sf"/>
</dbReference>
<evidence type="ECO:0000256" key="4">
    <source>
        <dbReference type="ARBA" id="ARBA00022729"/>
    </source>
</evidence>
<dbReference type="Proteomes" id="UP001054945">
    <property type="component" value="Unassembled WGS sequence"/>
</dbReference>
<comment type="subcellular location">
    <subcellularLocation>
        <location evidence="1">Secreted</location>
    </subcellularLocation>
</comment>
<dbReference type="Pfam" id="PF03098">
    <property type="entry name" value="An_peroxidase"/>
    <property type="match status" value="1"/>
</dbReference>